<keyword evidence="1" id="KW-0472">Membrane</keyword>
<organism evidence="2 3">
    <name type="scientific">Bradyrhizobium sediminis</name>
    <dbReference type="NCBI Taxonomy" id="2840469"/>
    <lineage>
        <taxon>Bacteria</taxon>
        <taxon>Pseudomonadati</taxon>
        <taxon>Pseudomonadota</taxon>
        <taxon>Alphaproteobacteria</taxon>
        <taxon>Hyphomicrobiales</taxon>
        <taxon>Nitrobacteraceae</taxon>
        <taxon>Bradyrhizobium</taxon>
    </lineage>
</organism>
<dbReference type="EMBL" id="CP076134">
    <property type="protein sequence ID" value="QWG11987.1"/>
    <property type="molecule type" value="Genomic_DNA"/>
</dbReference>
<feature type="transmembrane region" description="Helical" evidence="1">
    <location>
        <begin position="38"/>
        <end position="59"/>
    </location>
</feature>
<feature type="transmembrane region" description="Helical" evidence="1">
    <location>
        <begin position="6"/>
        <end position="26"/>
    </location>
</feature>
<proteinExistence type="predicted"/>
<dbReference type="AlphaFoldDB" id="A0A975NBD4"/>
<feature type="transmembrane region" description="Helical" evidence="1">
    <location>
        <begin position="71"/>
        <end position="91"/>
    </location>
</feature>
<protein>
    <submittedName>
        <fullName evidence="2">Uncharacterized protein</fullName>
    </submittedName>
</protein>
<evidence type="ECO:0000313" key="3">
    <source>
        <dbReference type="Proteomes" id="UP000680839"/>
    </source>
</evidence>
<evidence type="ECO:0000256" key="1">
    <source>
        <dbReference type="SAM" id="Phobius"/>
    </source>
</evidence>
<feature type="transmembrane region" description="Helical" evidence="1">
    <location>
        <begin position="103"/>
        <end position="120"/>
    </location>
</feature>
<keyword evidence="1" id="KW-1133">Transmembrane helix</keyword>
<sequence>MTVSEPLALGSLVVLGAPLLIALSPVRLFGRKLSLEEVISVCWVAWSIYMGAFVVYIGLKLPLGFSRAANAPAVGMAVCIAVIAVLYLARIPTDWRSAVTKSILGLFTLILGVVGAIYFFH</sequence>
<name>A0A975NBD4_9BRAD</name>
<dbReference type="RefSeq" id="WP_215620839.1">
    <property type="nucleotide sequence ID" value="NZ_CP076134.1"/>
</dbReference>
<dbReference type="Proteomes" id="UP000680839">
    <property type="component" value="Chromosome"/>
</dbReference>
<accession>A0A975NBD4</accession>
<reference evidence="2" key="1">
    <citation type="submission" date="2021-06" db="EMBL/GenBank/DDBJ databases">
        <title>Bradyrhizobium sp. S2-20-1 Genome sequencing.</title>
        <authorList>
            <person name="Jin L."/>
        </authorList>
    </citation>
    <scope>NUCLEOTIDE SEQUENCE</scope>
    <source>
        <strain evidence="2">S2-20-1</strain>
    </source>
</reference>
<evidence type="ECO:0000313" key="2">
    <source>
        <dbReference type="EMBL" id="QWG11987.1"/>
    </source>
</evidence>
<keyword evidence="1" id="KW-0812">Transmembrane</keyword>
<gene>
    <name evidence="2" type="ORF">KMZ29_19975</name>
</gene>